<reference evidence="8 9" key="1">
    <citation type="submission" date="2019-06" db="EMBL/GenBank/DDBJ databases">
        <title>Draft genome of C. phoceense Strain 272.</title>
        <authorList>
            <person name="Pacheco L.G.C."/>
            <person name="Barberis C.M."/>
            <person name="Almuzara M.N."/>
            <person name="Traglia G.M."/>
            <person name="Santos C.S."/>
            <person name="Rocha D.J.P.G."/>
            <person name="Aguiar E.R.G.R."/>
            <person name="Vay C.A."/>
        </authorList>
    </citation>
    <scope>NUCLEOTIDE SEQUENCE [LARGE SCALE GENOMIC DNA]</scope>
    <source>
        <strain evidence="8 9">272</strain>
    </source>
</reference>
<dbReference type="GO" id="GO:0006352">
    <property type="term" value="P:DNA-templated transcription initiation"/>
    <property type="evidence" value="ECO:0007669"/>
    <property type="project" value="InterPro"/>
</dbReference>
<dbReference type="PANTHER" id="PTHR43133:SF50">
    <property type="entry name" value="ECF RNA POLYMERASE SIGMA FACTOR SIGM"/>
    <property type="match status" value="1"/>
</dbReference>
<dbReference type="InterPro" id="IPR013325">
    <property type="entry name" value="RNA_pol_sigma_r2"/>
</dbReference>
<dbReference type="EMBL" id="VHIR01000005">
    <property type="protein sequence ID" value="TQE43863.1"/>
    <property type="molecule type" value="Genomic_DNA"/>
</dbReference>
<protein>
    <submittedName>
        <fullName evidence="8">Sigma-70 family RNA polymerase sigma factor</fullName>
    </submittedName>
</protein>
<dbReference type="Pfam" id="PF04542">
    <property type="entry name" value="Sigma70_r2"/>
    <property type="match status" value="1"/>
</dbReference>
<evidence type="ECO:0000256" key="1">
    <source>
        <dbReference type="ARBA" id="ARBA00010641"/>
    </source>
</evidence>
<dbReference type="RefSeq" id="WP_070540662.1">
    <property type="nucleotide sequence ID" value="NZ_VHIR01000005.1"/>
</dbReference>
<evidence type="ECO:0000313" key="9">
    <source>
        <dbReference type="Proteomes" id="UP000318080"/>
    </source>
</evidence>
<feature type="domain" description="RNA polymerase sigma-70 region 2" evidence="6">
    <location>
        <begin position="31"/>
        <end position="95"/>
    </location>
</feature>
<keyword evidence="2" id="KW-0805">Transcription regulation</keyword>
<dbReference type="STRING" id="1686286.GCA_900092335_00778"/>
<dbReference type="GO" id="GO:0016987">
    <property type="term" value="F:sigma factor activity"/>
    <property type="evidence" value="ECO:0007669"/>
    <property type="project" value="UniProtKB-KW"/>
</dbReference>
<evidence type="ECO:0000259" key="6">
    <source>
        <dbReference type="Pfam" id="PF04542"/>
    </source>
</evidence>
<dbReference type="AlphaFoldDB" id="A0A540R7Z1"/>
<dbReference type="Gene3D" id="1.10.10.10">
    <property type="entry name" value="Winged helix-like DNA-binding domain superfamily/Winged helix DNA-binding domain"/>
    <property type="match status" value="1"/>
</dbReference>
<evidence type="ECO:0000256" key="5">
    <source>
        <dbReference type="ARBA" id="ARBA00023163"/>
    </source>
</evidence>
<dbReference type="InterPro" id="IPR039425">
    <property type="entry name" value="RNA_pol_sigma-70-like"/>
</dbReference>
<evidence type="ECO:0000313" key="8">
    <source>
        <dbReference type="EMBL" id="TQE43863.1"/>
    </source>
</evidence>
<dbReference type="InterPro" id="IPR013249">
    <property type="entry name" value="RNA_pol_sigma70_r4_t2"/>
</dbReference>
<comment type="similarity">
    <text evidence="1">Belongs to the sigma-70 factor family. ECF subfamily.</text>
</comment>
<dbReference type="Pfam" id="PF08281">
    <property type="entry name" value="Sigma70_r4_2"/>
    <property type="match status" value="1"/>
</dbReference>
<dbReference type="Gene3D" id="1.10.1740.10">
    <property type="match status" value="1"/>
</dbReference>
<dbReference type="InterPro" id="IPR036388">
    <property type="entry name" value="WH-like_DNA-bd_sf"/>
</dbReference>
<proteinExistence type="inferred from homology"/>
<keyword evidence="5" id="KW-0804">Transcription</keyword>
<dbReference type="InterPro" id="IPR014284">
    <property type="entry name" value="RNA_pol_sigma-70_dom"/>
</dbReference>
<evidence type="ECO:0000256" key="4">
    <source>
        <dbReference type="ARBA" id="ARBA00023125"/>
    </source>
</evidence>
<dbReference type="SUPFAM" id="SSF88659">
    <property type="entry name" value="Sigma3 and sigma4 domains of RNA polymerase sigma factors"/>
    <property type="match status" value="1"/>
</dbReference>
<evidence type="ECO:0000256" key="3">
    <source>
        <dbReference type="ARBA" id="ARBA00023082"/>
    </source>
</evidence>
<keyword evidence="4" id="KW-0238">DNA-binding</keyword>
<dbReference type="CDD" id="cd06171">
    <property type="entry name" value="Sigma70_r4"/>
    <property type="match status" value="1"/>
</dbReference>
<sequence length="184" mass="20706">MSHQESTPELSDDQLIEAFLEGDDKAFGHIFHRHRQRLTYVARKYTHNDTDAQDIVQEAFLKASTALERYRGDAQLGTWLHRLVMNAGFDFLNHRANRENPSLDTGGFDPDRNPALAYEHALDTQLMVREALARLGEAQRVALYLTEIEGLSLADAAAAQGVRTGTIKSRRARAKETLRSVMAD</sequence>
<dbReference type="NCBIfam" id="TIGR02937">
    <property type="entry name" value="sigma70-ECF"/>
    <property type="match status" value="1"/>
</dbReference>
<dbReference type="InterPro" id="IPR013324">
    <property type="entry name" value="RNA_pol_sigma_r3/r4-like"/>
</dbReference>
<dbReference type="PANTHER" id="PTHR43133">
    <property type="entry name" value="RNA POLYMERASE ECF-TYPE SIGMA FACTO"/>
    <property type="match status" value="1"/>
</dbReference>
<gene>
    <name evidence="8" type="ORF">EJK80_04830</name>
</gene>
<dbReference type="Proteomes" id="UP000318080">
    <property type="component" value="Unassembled WGS sequence"/>
</dbReference>
<feature type="domain" description="RNA polymerase sigma factor 70 region 4 type 2" evidence="7">
    <location>
        <begin position="126"/>
        <end position="178"/>
    </location>
</feature>
<accession>A0A540R7Z1</accession>
<organism evidence="8 9">
    <name type="scientific">Corynebacterium phoceense</name>
    <dbReference type="NCBI Taxonomy" id="1686286"/>
    <lineage>
        <taxon>Bacteria</taxon>
        <taxon>Bacillati</taxon>
        <taxon>Actinomycetota</taxon>
        <taxon>Actinomycetes</taxon>
        <taxon>Mycobacteriales</taxon>
        <taxon>Corynebacteriaceae</taxon>
        <taxon>Corynebacterium</taxon>
    </lineage>
</organism>
<comment type="caution">
    <text evidence="8">The sequence shown here is derived from an EMBL/GenBank/DDBJ whole genome shotgun (WGS) entry which is preliminary data.</text>
</comment>
<dbReference type="SUPFAM" id="SSF88946">
    <property type="entry name" value="Sigma2 domain of RNA polymerase sigma factors"/>
    <property type="match status" value="1"/>
</dbReference>
<keyword evidence="3" id="KW-0731">Sigma factor</keyword>
<dbReference type="GO" id="GO:0003677">
    <property type="term" value="F:DNA binding"/>
    <property type="evidence" value="ECO:0007669"/>
    <property type="project" value="UniProtKB-KW"/>
</dbReference>
<name>A0A540R7Z1_9CORY</name>
<keyword evidence="9" id="KW-1185">Reference proteome</keyword>
<dbReference type="InterPro" id="IPR007627">
    <property type="entry name" value="RNA_pol_sigma70_r2"/>
</dbReference>
<evidence type="ECO:0000259" key="7">
    <source>
        <dbReference type="Pfam" id="PF08281"/>
    </source>
</evidence>
<evidence type="ECO:0000256" key="2">
    <source>
        <dbReference type="ARBA" id="ARBA00023015"/>
    </source>
</evidence>